<dbReference type="GO" id="GO:0046872">
    <property type="term" value="F:metal ion binding"/>
    <property type="evidence" value="ECO:0007669"/>
    <property type="project" value="InterPro"/>
</dbReference>
<dbReference type="AlphaFoldDB" id="A0A0P1EWI1"/>
<dbReference type="Pfam" id="PF00364">
    <property type="entry name" value="Biotin_lipoyl"/>
    <property type="match status" value="1"/>
</dbReference>
<dbReference type="InterPro" id="IPR048429">
    <property type="entry name" value="MCC_alpha_BT"/>
</dbReference>
<organism evidence="11 12">
    <name type="scientific">Thalassobacter stenotrophicus</name>
    <dbReference type="NCBI Taxonomy" id="266809"/>
    <lineage>
        <taxon>Bacteria</taxon>
        <taxon>Pseudomonadati</taxon>
        <taxon>Pseudomonadota</taxon>
        <taxon>Alphaproteobacteria</taxon>
        <taxon>Rhodobacterales</taxon>
        <taxon>Roseobacteraceae</taxon>
        <taxon>Thalassobacter</taxon>
    </lineage>
</organism>
<dbReference type="InterPro" id="IPR005479">
    <property type="entry name" value="CPAse_ATP-bd"/>
</dbReference>
<evidence type="ECO:0000256" key="7">
    <source>
        <dbReference type="PROSITE-ProRule" id="PRU00409"/>
    </source>
</evidence>
<dbReference type="STRING" id="266809.PM03_03870"/>
<evidence type="ECO:0000256" key="4">
    <source>
        <dbReference type="ARBA" id="ARBA00022840"/>
    </source>
</evidence>
<dbReference type="PANTHER" id="PTHR18866">
    <property type="entry name" value="CARBOXYLASE:PYRUVATE/ACETYL-COA/PROPIONYL-COA CARBOXYLASE"/>
    <property type="match status" value="1"/>
</dbReference>
<feature type="domain" description="Lipoyl-binding" evidence="8">
    <location>
        <begin position="575"/>
        <end position="653"/>
    </location>
</feature>
<dbReference type="Pfam" id="PF21139">
    <property type="entry name" value="BT_MCC_alpha"/>
    <property type="match status" value="1"/>
</dbReference>
<dbReference type="PROSITE" id="PS50979">
    <property type="entry name" value="BC"/>
    <property type="match status" value="1"/>
</dbReference>
<feature type="domain" description="ATP-grasp" evidence="9">
    <location>
        <begin position="121"/>
        <end position="323"/>
    </location>
</feature>
<dbReference type="SMART" id="SM00878">
    <property type="entry name" value="Biotin_carb_C"/>
    <property type="match status" value="1"/>
</dbReference>
<dbReference type="CDD" id="cd06850">
    <property type="entry name" value="biotinyl_domain"/>
    <property type="match status" value="1"/>
</dbReference>
<keyword evidence="2" id="KW-0436">Ligase</keyword>
<feature type="domain" description="Biotin carboxylation" evidence="10">
    <location>
        <begin position="2"/>
        <end position="457"/>
    </location>
</feature>
<evidence type="ECO:0000259" key="10">
    <source>
        <dbReference type="PROSITE" id="PS50979"/>
    </source>
</evidence>
<dbReference type="EMBL" id="CYRX01000010">
    <property type="protein sequence ID" value="CUH59422.1"/>
    <property type="molecule type" value="Genomic_DNA"/>
</dbReference>
<name>A0A0P1EWI1_9RHOB</name>
<dbReference type="FunFam" id="2.40.50.100:FF:000003">
    <property type="entry name" value="Acetyl-CoA carboxylase biotin carboxyl carrier protein"/>
    <property type="match status" value="1"/>
</dbReference>
<evidence type="ECO:0000256" key="3">
    <source>
        <dbReference type="ARBA" id="ARBA00022741"/>
    </source>
</evidence>
<dbReference type="PROSITE" id="PS00188">
    <property type="entry name" value="BIOTIN"/>
    <property type="match status" value="1"/>
</dbReference>
<dbReference type="SUPFAM" id="SSF51246">
    <property type="entry name" value="Rudiment single hybrid motif"/>
    <property type="match status" value="1"/>
</dbReference>
<gene>
    <name evidence="11" type="primary">accA1_1</name>
    <name evidence="11" type="ORF">THS5294_00708</name>
</gene>
<dbReference type="Gene3D" id="3.40.50.20">
    <property type="match status" value="1"/>
</dbReference>
<sequence length="658" mass="70440">MGIKKLLIANRGEIACRVISTARRMGIRTVAVYSDADRDAQHVRMADETAYIGPAVAQESYLNIDNLIAAIRLTGADAVHPGYGFLSENAAFVEAVEGAGAVFVGPPASAIRAMGLKDAAKALMAEAGVPVVPGYHGADQSPEVLAQQAAEIGYPVMIKARAGGGGKGMRHVTRPEDFLQALEGAQREGEASFGDPSVLIEKFITHPRHIEVQVFADSHGNFVHLYERDCSLQRRHQKVIEEAPAPGMTPELRAHLGDIALRAARAVKYVGAGTVEFIVDGSGPLRADGCWFMEMNTRLQVEHPVTEAITEIDLVEWQLNVAAGLPLPLEQADIPLSGHAMEARIYAEDVPKGFLPATGRCAQVAFPPGASFAHGDIRVDSGVAQGDAISAWYDPMIAKLITHGDTREAALSRLTQALEDTRIVGPTTNVTFLHQLASLSAFETGAVHTGLIENHLDTLTQDSEPDAASWALAALTMLDLLQAQPLRGWRAWGQARYVCHLAHGDQSVEVGVTDAGESGYIVDESLYIVEMRDDARILVSQDDGPGRSYRVHRDKETVTVFSQSKAFVFKRRPQGGQAEAAAGDGRITAPMPGVIKAVSCAVGDHVEAGTPLIVMEAMKMEHTLVAPKDGVISSVTVVPGTQVSDNAVLIEFEETQDD</sequence>
<dbReference type="FunFam" id="3.30.1490.20:FF:000003">
    <property type="entry name" value="acetyl-CoA carboxylase isoform X1"/>
    <property type="match status" value="1"/>
</dbReference>
<dbReference type="InterPro" id="IPR011764">
    <property type="entry name" value="Biotin_carboxylation_dom"/>
</dbReference>
<dbReference type="InterPro" id="IPR050856">
    <property type="entry name" value="Biotin_carboxylase_complex"/>
</dbReference>
<keyword evidence="4 7" id="KW-0067">ATP-binding</keyword>
<evidence type="ECO:0000313" key="11">
    <source>
        <dbReference type="EMBL" id="CUH59422.1"/>
    </source>
</evidence>
<dbReference type="Gene3D" id="3.30.470.20">
    <property type="entry name" value="ATP-grasp fold, B domain"/>
    <property type="match status" value="1"/>
</dbReference>
<dbReference type="InterPro" id="IPR013815">
    <property type="entry name" value="ATP_grasp_subdomain_1"/>
</dbReference>
<evidence type="ECO:0000313" key="12">
    <source>
        <dbReference type="Proteomes" id="UP000051298"/>
    </source>
</evidence>
<dbReference type="eggNOG" id="COG4770">
    <property type="taxonomic scope" value="Bacteria"/>
</dbReference>
<protein>
    <submittedName>
        <fullName evidence="11">Acetyl-/propionyl-coenzyme A carboxylase alpha chain</fullName>
    </submittedName>
</protein>
<dbReference type="RefSeq" id="WP_058122637.1">
    <property type="nucleotide sequence ID" value="NZ_CYRX01000010.1"/>
</dbReference>
<dbReference type="PROSITE" id="PS50975">
    <property type="entry name" value="ATP_GRASP"/>
    <property type="match status" value="1"/>
</dbReference>
<dbReference type="GO" id="GO:0005524">
    <property type="term" value="F:ATP binding"/>
    <property type="evidence" value="ECO:0007669"/>
    <property type="project" value="UniProtKB-UniRule"/>
</dbReference>
<keyword evidence="3 7" id="KW-0547">Nucleotide-binding</keyword>
<dbReference type="InterPro" id="IPR001882">
    <property type="entry name" value="Biotin_BS"/>
</dbReference>
<dbReference type="PROSITE" id="PS50968">
    <property type="entry name" value="BIOTINYL_LIPOYL"/>
    <property type="match status" value="1"/>
</dbReference>
<evidence type="ECO:0000256" key="1">
    <source>
        <dbReference type="ARBA" id="ARBA00001953"/>
    </source>
</evidence>
<dbReference type="InterPro" id="IPR011053">
    <property type="entry name" value="Single_hybrid_motif"/>
</dbReference>
<dbReference type="FunFam" id="3.40.50.20:FF:000010">
    <property type="entry name" value="Propionyl-CoA carboxylase subunit alpha"/>
    <property type="match status" value="1"/>
</dbReference>
<evidence type="ECO:0000259" key="8">
    <source>
        <dbReference type="PROSITE" id="PS50968"/>
    </source>
</evidence>
<dbReference type="Gene3D" id="3.30.1490.20">
    <property type="entry name" value="ATP-grasp fold, A domain"/>
    <property type="match status" value="1"/>
</dbReference>
<comment type="cofactor">
    <cofactor evidence="1">
        <name>biotin</name>
        <dbReference type="ChEBI" id="CHEBI:57586"/>
    </cofactor>
</comment>
<dbReference type="Gene3D" id="3.30.700.40">
    <property type="match status" value="1"/>
</dbReference>
<evidence type="ECO:0000256" key="5">
    <source>
        <dbReference type="ARBA" id="ARBA00022946"/>
    </source>
</evidence>
<evidence type="ECO:0000256" key="2">
    <source>
        <dbReference type="ARBA" id="ARBA00022598"/>
    </source>
</evidence>
<keyword evidence="6" id="KW-0092">Biotin</keyword>
<proteinExistence type="predicted"/>
<dbReference type="FunFam" id="3.30.470.20:FF:000028">
    <property type="entry name" value="Methylcrotonoyl-CoA carboxylase subunit alpha, mitochondrial"/>
    <property type="match status" value="1"/>
</dbReference>
<evidence type="ECO:0000259" key="9">
    <source>
        <dbReference type="PROSITE" id="PS50975"/>
    </source>
</evidence>
<dbReference type="Pfam" id="PF02785">
    <property type="entry name" value="Biotin_carb_C"/>
    <property type="match status" value="1"/>
</dbReference>
<reference evidence="11 12" key="1">
    <citation type="submission" date="2015-09" db="EMBL/GenBank/DDBJ databases">
        <authorList>
            <consortium name="Swine Surveillance"/>
        </authorList>
    </citation>
    <scope>NUCLEOTIDE SEQUENCE [LARGE SCALE GENOMIC DNA]</scope>
    <source>
        <strain evidence="11 12">CECT 5294</strain>
    </source>
</reference>
<dbReference type="InterPro" id="IPR011054">
    <property type="entry name" value="Rudment_hybrid_motif"/>
</dbReference>
<dbReference type="PROSITE" id="PS00867">
    <property type="entry name" value="CPSASE_2"/>
    <property type="match status" value="1"/>
</dbReference>
<dbReference type="SUPFAM" id="SSF52440">
    <property type="entry name" value="PreATP-grasp domain"/>
    <property type="match status" value="1"/>
</dbReference>
<dbReference type="InterPro" id="IPR011761">
    <property type="entry name" value="ATP-grasp"/>
</dbReference>
<dbReference type="Gene3D" id="2.40.50.100">
    <property type="match status" value="1"/>
</dbReference>
<dbReference type="SUPFAM" id="SSF56059">
    <property type="entry name" value="Glutathione synthetase ATP-binding domain-like"/>
    <property type="match status" value="1"/>
</dbReference>
<dbReference type="Pfam" id="PF00289">
    <property type="entry name" value="Biotin_carb_N"/>
    <property type="match status" value="1"/>
</dbReference>
<dbReference type="Proteomes" id="UP000051298">
    <property type="component" value="Unassembled WGS sequence"/>
</dbReference>
<dbReference type="SUPFAM" id="SSF51230">
    <property type="entry name" value="Single hybrid motif"/>
    <property type="match status" value="1"/>
</dbReference>
<keyword evidence="5" id="KW-0809">Transit peptide</keyword>
<dbReference type="GO" id="GO:0016874">
    <property type="term" value="F:ligase activity"/>
    <property type="evidence" value="ECO:0007669"/>
    <property type="project" value="UniProtKB-KW"/>
</dbReference>
<dbReference type="InterPro" id="IPR000089">
    <property type="entry name" value="Biotin_lipoyl"/>
</dbReference>
<dbReference type="InterPro" id="IPR005482">
    <property type="entry name" value="Biotin_COase_C"/>
</dbReference>
<accession>A0A0P1EWI1</accession>
<dbReference type="InterPro" id="IPR005481">
    <property type="entry name" value="BC-like_N"/>
</dbReference>
<dbReference type="Pfam" id="PF02786">
    <property type="entry name" value="CPSase_L_D2"/>
    <property type="match status" value="1"/>
</dbReference>
<dbReference type="PANTHER" id="PTHR18866:SF33">
    <property type="entry name" value="METHYLCROTONOYL-COA CARBOXYLASE SUBUNIT ALPHA, MITOCHONDRIAL-RELATED"/>
    <property type="match status" value="1"/>
</dbReference>
<dbReference type="InterPro" id="IPR016185">
    <property type="entry name" value="PreATP-grasp_dom_sf"/>
</dbReference>
<evidence type="ECO:0000256" key="6">
    <source>
        <dbReference type="ARBA" id="ARBA00023267"/>
    </source>
</evidence>